<sequence>MRMKTSELSAAGGSRCR</sequence>
<protein>
    <submittedName>
        <fullName evidence="1">Uncharacterized protein</fullName>
    </submittedName>
</protein>
<proteinExistence type="predicted"/>
<evidence type="ECO:0000313" key="1">
    <source>
        <dbReference type="EMBL" id="JAH02445.1"/>
    </source>
</evidence>
<reference evidence="1" key="2">
    <citation type="journal article" date="2015" name="Fish Shellfish Immunol.">
        <title>Early steps in the European eel (Anguilla anguilla)-Vibrio vulnificus interaction in the gills: Role of the RtxA13 toxin.</title>
        <authorList>
            <person name="Callol A."/>
            <person name="Pajuelo D."/>
            <person name="Ebbesson L."/>
            <person name="Teles M."/>
            <person name="MacKenzie S."/>
            <person name="Amaro C."/>
        </authorList>
    </citation>
    <scope>NUCLEOTIDE SEQUENCE</scope>
</reference>
<name>A0A0E9PEE6_ANGAN</name>
<dbReference type="EMBL" id="GBXM01106132">
    <property type="protein sequence ID" value="JAH02445.1"/>
    <property type="molecule type" value="Transcribed_RNA"/>
</dbReference>
<accession>A0A0E9PEE6</accession>
<dbReference type="AlphaFoldDB" id="A0A0E9PEE6"/>
<reference evidence="1" key="1">
    <citation type="submission" date="2014-11" db="EMBL/GenBank/DDBJ databases">
        <authorList>
            <person name="Amaro Gonzalez C."/>
        </authorList>
    </citation>
    <scope>NUCLEOTIDE SEQUENCE</scope>
</reference>
<organism evidence="1">
    <name type="scientific">Anguilla anguilla</name>
    <name type="common">European freshwater eel</name>
    <name type="synonym">Muraena anguilla</name>
    <dbReference type="NCBI Taxonomy" id="7936"/>
    <lineage>
        <taxon>Eukaryota</taxon>
        <taxon>Metazoa</taxon>
        <taxon>Chordata</taxon>
        <taxon>Craniata</taxon>
        <taxon>Vertebrata</taxon>
        <taxon>Euteleostomi</taxon>
        <taxon>Actinopterygii</taxon>
        <taxon>Neopterygii</taxon>
        <taxon>Teleostei</taxon>
        <taxon>Anguilliformes</taxon>
        <taxon>Anguillidae</taxon>
        <taxon>Anguilla</taxon>
    </lineage>
</organism>